<dbReference type="Gene3D" id="3.40.50.720">
    <property type="entry name" value="NAD(P)-binding Rossmann-like Domain"/>
    <property type="match status" value="1"/>
</dbReference>
<proteinExistence type="predicted"/>
<dbReference type="InterPro" id="IPR013332">
    <property type="entry name" value="KPR_N"/>
</dbReference>
<gene>
    <name evidence="2" type="primary">apbA</name>
    <name evidence="2" type="ordered locus">RSPO_m00056</name>
</gene>
<dbReference type="GeneID" id="93708764"/>
<dbReference type="Pfam" id="PF02558">
    <property type="entry name" value="ApbA"/>
    <property type="match status" value="1"/>
</dbReference>
<dbReference type="AlphaFoldDB" id="F6G822"/>
<dbReference type="KEGG" id="rsn:RSPO_m00056"/>
<organism evidence="2 3">
    <name type="scientific">Ralstonia solanacearum (strain Po82)</name>
    <dbReference type="NCBI Taxonomy" id="1031711"/>
    <lineage>
        <taxon>Bacteria</taxon>
        <taxon>Pseudomonadati</taxon>
        <taxon>Pseudomonadota</taxon>
        <taxon>Betaproteobacteria</taxon>
        <taxon>Burkholderiales</taxon>
        <taxon>Burkholderiaceae</taxon>
        <taxon>Ralstonia</taxon>
        <taxon>Ralstonia solanacearum species complex</taxon>
    </lineage>
</organism>
<dbReference type="Proteomes" id="UP000007953">
    <property type="component" value="Plasmid megaplasmid"/>
</dbReference>
<dbReference type="SUPFAM" id="SSF51735">
    <property type="entry name" value="NAD(P)-binding Rossmann-fold domains"/>
    <property type="match status" value="1"/>
</dbReference>
<evidence type="ECO:0000313" key="3">
    <source>
        <dbReference type="Proteomes" id="UP000007953"/>
    </source>
</evidence>
<dbReference type="RefSeq" id="WP_014618380.1">
    <property type="nucleotide sequence ID" value="NC_017575.1"/>
</dbReference>
<dbReference type="EMBL" id="CP002820">
    <property type="protein sequence ID" value="AEG70698.1"/>
    <property type="molecule type" value="Genomic_DNA"/>
</dbReference>
<reference evidence="2 3" key="1">
    <citation type="journal article" date="2011" name="J. Bacteriol.">
        <title>Complete genome sequence of the plant pathogen Ralstonia solanacearum strain Po82.</title>
        <authorList>
            <person name="Xu J."/>
            <person name="Zheng H.J."/>
            <person name="Liu L."/>
            <person name="Pan Z.C."/>
            <person name="Prior P."/>
            <person name="Tang B."/>
            <person name="Xu J.S."/>
            <person name="Zhang H."/>
            <person name="Tian Q."/>
            <person name="Zhang L.Q."/>
            <person name="Feng J."/>
        </authorList>
    </citation>
    <scope>NUCLEOTIDE SEQUENCE [LARGE SCALE GENOMIC DNA]</scope>
    <source>
        <strain evidence="3">Po82</strain>
    </source>
</reference>
<dbReference type="InterPro" id="IPR036291">
    <property type="entry name" value="NAD(P)-bd_dom_sf"/>
</dbReference>
<name>F6G822_RALS8</name>
<evidence type="ECO:0000259" key="1">
    <source>
        <dbReference type="Pfam" id="PF02558"/>
    </source>
</evidence>
<sequence>MRILVVGAGAVGGYFGGRLLVAGCDVTFLERPCRATALATGGLVIRSPHGDATIAQPPTVVGEHLYETYDVVLLCCHAQELYPAIHGSDATR</sequence>
<accession>F6G822</accession>
<protein>
    <submittedName>
        <fullName evidence="2">2-dehydropantoate 2-reductase</fullName>
    </submittedName>
</protein>
<feature type="domain" description="Ketopantoate reductase N-terminal" evidence="1">
    <location>
        <begin position="3"/>
        <end position="84"/>
    </location>
</feature>
<geneLocation type="plasmid" evidence="3"/>
<dbReference type="PATRIC" id="fig|1031711.3.peg.3337"/>
<evidence type="ECO:0000313" key="2">
    <source>
        <dbReference type="EMBL" id="AEG70698.1"/>
    </source>
</evidence>
<dbReference type="HOGENOM" id="CLU_2411074_0_0_4"/>
<keyword evidence="2" id="KW-0614">Plasmid</keyword>